<evidence type="ECO:0008006" key="3">
    <source>
        <dbReference type="Google" id="ProtNLM"/>
    </source>
</evidence>
<dbReference type="PANTHER" id="PTHR30007">
    <property type="entry name" value="PHP DOMAIN PROTEIN"/>
    <property type="match status" value="1"/>
</dbReference>
<proteinExistence type="predicted"/>
<accession>A0ABN3WM55</accession>
<gene>
    <name evidence="1" type="ORF">GCM10010446_01290</name>
</gene>
<protein>
    <recommendedName>
        <fullName evidence="3">Transposase</fullName>
    </recommendedName>
</protein>
<sequence>MDQGFKDQVIIHGALLDIDVEVVRRNPDDQGEGFVPHPKRWIVEQVNGTLMLHRRLAREYDHRPDTFASRVYWASIANMTRRLTPPAPAWRAGLGLAA</sequence>
<dbReference type="EMBL" id="BAAAUD010000002">
    <property type="protein sequence ID" value="GAA2921008.1"/>
    <property type="molecule type" value="Genomic_DNA"/>
</dbReference>
<evidence type="ECO:0000313" key="1">
    <source>
        <dbReference type="EMBL" id="GAA2921008.1"/>
    </source>
</evidence>
<comment type="caution">
    <text evidence="1">The sequence shown here is derived from an EMBL/GenBank/DDBJ whole genome shotgun (WGS) entry which is preliminary data.</text>
</comment>
<name>A0ABN3WM55_9ACTN</name>
<keyword evidence="2" id="KW-1185">Reference proteome</keyword>
<dbReference type="Proteomes" id="UP001500403">
    <property type="component" value="Unassembled WGS sequence"/>
</dbReference>
<organism evidence="1 2">
    <name type="scientific">Streptomyces enissocaesilis</name>
    <dbReference type="NCBI Taxonomy" id="332589"/>
    <lineage>
        <taxon>Bacteria</taxon>
        <taxon>Bacillati</taxon>
        <taxon>Actinomycetota</taxon>
        <taxon>Actinomycetes</taxon>
        <taxon>Kitasatosporales</taxon>
        <taxon>Streptomycetaceae</taxon>
        <taxon>Streptomyces</taxon>
        <taxon>Streptomyces rochei group</taxon>
    </lineage>
</organism>
<reference evidence="1 2" key="1">
    <citation type="journal article" date="2019" name="Int. J. Syst. Evol. Microbiol.">
        <title>The Global Catalogue of Microorganisms (GCM) 10K type strain sequencing project: providing services to taxonomists for standard genome sequencing and annotation.</title>
        <authorList>
            <consortium name="The Broad Institute Genomics Platform"/>
            <consortium name="The Broad Institute Genome Sequencing Center for Infectious Disease"/>
            <person name="Wu L."/>
            <person name="Ma J."/>
        </authorList>
    </citation>
    <scope>NUCLEOTIDE SEQUENCE [LARGE SCALE GENOMIC DNA]</scope>
    <source>
        <strain evidence="1 2">JCM 9088</strain>
    </source>
</reference>
<dbReference type="PANTHER" id="PTHR30007:SF0">
    <property type="entry name" value="TRANSPOSASE"/>
    <property type="match status" value="1"/>
</dbReference>
<evidence type="ECO:0000313" key="2">
    <source>
        <dbReference type="Proteomes" id="UP001500403"/>
    </source>
</evidence>